<sequence>MAVPYAKTKNGIESQFATNHLGHFVLTQRLMPFLKKAAAETDGSGAVRVVNVSSSGHLICPFRPDNINFDDGKTYDPFSGYGKSKTANILFTKGLANRGVTSFALHPGLIFSIRISRTASISVCSVRSTRLQRGTLGKSLEAWTSPRPWTRGCATTLVAAFDPSIVNANGSYLRVCQVSEVAEHARDEASIEKLWEVSEKLVGEKFVI</sequence>
<evidence type="ECO:0000256" key="3">
    <source>
        <dbReference type="ARBA" id="ARBA00023002"/>
    </source>
</evidence>
<protein>
    <recommendedName>
        <fullName evidence="6">Oxidoreductase</fullName>
    </recommendedName>
</protein>
<name>W9YM97_9EURO</name>
<keyword evidence="2" id="KW-0521">NADP</keyword>
<proteinExistence type="inferred from homology"/>
<evidence type="ECO:0000256" key="1">
    <source>
        <dbReference type="ARBA" id="ARBA00006484"/>
    </source>
</evidence>
<dbReference type="GeneID" id="19161859"/>
<reference evidence="4 5" key="1">
    <citation type="submission" date="2013-03" db="EMBL/GenBank/DDBJ databases">
        <title>The Genome Sequence of Capronia coronata CBS 617.96.</title>
        <authorList>
            <consortium name="The Broad Institute Genomics Platform"/>
            <person name="Cuomo C."/>
            <person name="de Hoog S."/>
            <person name="Gorbushina A."/>
            <person name="Walker B."/>
            <person name="Young S.K."/>
            <person name="Zeng Q."/>
            <person name="Gargeya S."/>
            <person name="Fitzgerald M."/>
            <person name="Haas B."/>
            <person name="Abouelleil A."/>
            <person name="Allen A.W."/>
            <person name="Alvarado L."/>
            <person name="Arachchi H.M."/>
            <person name="Berlin A.M."/>
            <person name="Chapman S.B."/>
            <person name="Gainer-Dewar J."/>
            <person name="Goldberg J."/>
            <person name="Griggs A."/>
            <person name="Gujja S."/>
            <person name="Hansen M."/>
            <person name="Howarth C."/>
            <person name="Imamovic A."/>
            <person name="Ireland A."/>
            <person name="Larimer J."/>
            <person name="McCowan C."/>
            <person name="Murphy C."/>
            <person name="Pearson M."/>
            <person name="Poon T.W."/>
            <person name="Priest M."/>
            <person name="Roberts A."/>
            <person name="Saif S."/>
            <person name="Shea T."/>
            <person name="Sisk P."/>
            <person name="Sykes S."/>
            <person name="Wortman J."/>
            <person name="Nusbaum C."/>
            <person name="Birren B."/>
        </authorList>
    </citation>
    <scope>NUCLEOTIDE SEQUENCE [LARGE SCALE GENOMIC DNA]</scope>
    <source>
        <strain evidence="4 5">CBS 617.96</strain>
    </source>
</reference>
<dbReference type="HOGENOM" id="CLU_010194_44_0_1"/>
<evidence type="ECO:0000313" key="4">
    <source>
        <dbReference type="EMBL" id="EXJ83374.1"/>
    </source>
</evidence>
<dbReference type="InterPro" id="IPR036291">
    <property type="entry name" value="NAD(P)-bd_dom_sf"/>
</dbReference>
<comment type="caution">
    <text evidence="4">The sequence shown here is derived from an EMBL/GenBank/DDBJ whole genome shotgun (WGS) entry which is preliminary data.</text>
</comment>
<dbReference type="RefSeq" id="XP_007726060.1">
    <property type="nucleotide sequence ID" value="XM_007727870.1"/>
</dbReference>
<accession>W9YM97</accession>
<dbReference type="STRING" id="1182541.W9YM97"/>
<dbReference type="GO" id="GO:0016491">
    <property type="term" value="F:oxidoreductase activity"/>
    <property type="evidence" value="ECO:0007669"/>
    <property type="project" value="UniProtKB-KW"/>
</dbReference>
<dbReference type="SUPFAM" id="SSF51735">
    <property type="entry name" value="NAD(P)-binding Rossmann-fold domains"/>
    <property type="match status" value="1"/>
</dbReference>
<comment type="similarity">
    <text evidence="1">Belongs to the short-chain dehydrogenases/reductases (SDR) family.</text>
</comment>
<dbReference type="PANTHER" id="PTHR24320">
    <property type="entry name" value="RETINOL DEHYDROGENASE"/>
    <property type="match status" value="1"/>
</dbReference>
<dbReference type="Gene3D" id="3.40.50.720">
    <property type="entry name" value="NAD(P)-binding Rossmann-like Domain"/>
    <property type="match status" value="1"/>
</dbReference>
<dbReference type="PANTHER" id="PTHR24320:SF283">
    <property type="entry name" value="RETINOL DEHYDROGENASE 11"/>
    <property type="match status" value="1"/>
</dbReference>
<evidence type="ECO:0008006" key="6">
    <source>
        <dbReference type="Google" id="ProtNLM"/>
    </source>
</evidence>
<dbReference type="Proteomes" id="UP000019484">
    <property type="component" value="Unassembled WGS sequence"/>
</dbReference>
<organism evidence="4 5">
    <name type="scientific">Capronia coronata CBS 617.96</name>
    <dbReference type="NCBI Taxonomy" id="1182541"/>
    <lineage>
        <taxon>Eukaryota</taxon>
        <taxon>Fungi</taxon>
        <taxon>Dikarya</taxon>
        <taxon>Ascomycota</taxon>
        <taxon>Pezizomycotina</taxon>
        <taxon>Eurotiomycetes</taxon>
        <taxon>Chaetothyriomycetidae</taxon>
        <taxon>Chaetothyriales</taxon>
        <taxon>Herpotrichiellaceae</taxon>
        <taxon>Capronia</taxon>
    </lineage>
</organism>
<dbReference type="EMBL" id="AMWN01000006">
    <property type="protein sequence ID" value="EXJ83374.1"/>
    <property type="molecule type" value="Genomic_DNA"/>
</dbReference>
<evidence type="ECO:0000313" key="5">
    <source>
        <dbReference type="Proteomes" id="UP000019484"/>
    </source>
</evidence>
<dbReference type="eggNOG" id="KOG1208">
    <property type="taxonomic scope" value="Eukaryota"/>
</dbReference>
<gene>
    <name evidence="4" type="ORF">A1O1_06996</name>
</gene>
<dbReference type="AlphaFoldDB" id="W9YM97"/>
<keyword evidence="5" id="KW-1185">Reference proteome</keyword>
<dbReference type="OrthoDB" id="191139at2759"/>
<evidence type="ECO:0000256" key="2">
    <source>
        <dbReference type="ARBA" id="ARBA00022857"/>
    </source>
</evidence>
<keyword evidence="3" id="KW-0560">Oxidoreductase</keyword>